<evidence type="ECO:0000259" key="1">
    <source>
        <dbReference type="SMART" id="SM00829"/>
    </source>
</evidence>
<evidence type="ECO:0000313" key="2">
    <source>
        <dbReference type="EMBL" id="MBB4762790.1"/>
    </source>
</evidence>
<dbReference type="CDD" id="cd08267">
    <property type="entry name" value="MDR1"/>
    <property type="match status" value="1"/>
</dbReference>
<dbReference type="PANTHER" id="PTHR11695">
    <property type="entry name" value="ALCOHOL DEHYDROGENASE RELATED"/>
    <property type="match status" value="1"/>
</dbReference>
<dbReference type="InterPro" id="IPR036291">
    <property type="entry name" value="NAD(P)-bd_dom_sf"/>
</dbReference>
<name>A0A7W7HXW4_9ACTN</name>
<dbReference type="Proteomes" id="UP000578112">
    <property type="component" value="Unassembled WGS sequence"/>
</dbReference>
<dbReference type="RefSeq" id="WP_184994151.1">
    <property type="nucleotide sequence ID" value="NZ_BOMK01000006.1"/>
</dbReference>
<keyword evidence="3" id="KW-1185">Reference proteome</keyword>
<dbReference type="Pfam" id="PF08240">
    <property type="entry name" value="ADH_N"/>
    <property type="match status" value="1"/>
</dbReference>
<organism evidence="2 3">
    <name type="scientific">Actinoplanes digitatis</name>
    <dbReference type="NCBI Taxonomy" id="1868"/>
    <lineage>
        <taxon>Bacteria</taxon>
        <taxon>Bacillati</taxon>
        <taxon>Actinomycetota</taxon>
        <taxon>Actinomycetes</taxon>
        <taxon>Micromonosporales</taxon>
        <taxon>Micromonosporaceae</taxon>
        <taxon>Actinoplanes</taxon>
    </lineage>
</organism>
<proteinExistence type="predicted"/>
<dbReference type="Gene3D" id="3.90.180.10">
    <property type="entry name" value="Medium-chain alcohol dehydrogenases, catalytic domain"/>
    <property type="match status" value="1"/>
</dbReference>
<dbReference type="InterPro" id="IPR020843">
    <property type="entry name" value="ER"/>
</dbReference>
<dbReference type="SUPFAM" id="SSF50129">
    <property type="entry name" value="GroES-like"/>
    <property type="match status" value="1"/>
</dbReference>
<dbReference type="EMBL" id="JACHNH010000001">
    <property type="protein sequence ID" value="MBB4762790.1"/>
    <property type="molecule type" value="Genomic_DNA"/>
</dbReference>
<dbReference type="InterPro" id="IPR011032">
    <property type="entry name" value="GroES-like_sf"/>
</dbReference>
<dbReference type="InterPro" id="IPR050700">
    <property type="entry name" value="YIM1/Zinc_Alcohol_DH_Fams"/>
</dbReference>
<dbReference type="SMART" id="SM00829">
    <property type="entry name" value="PKS_ER"/>
    <property type="match status" value="1"/>
</dbReference>
<protein>
    <submittedName>
        <fullName evidence="2">NADPH:quinone reductase-like Zn-dependent oxidoreductase</fullName>
    </submittedName>
</protein>
<evidence type="ECO:0000313" key="3">
    <source>
        <dbReference type="Proteomes" id="UP000578112"/>
    </source>
</evidence>
<gene>
    <name evidence="2" type="ORF">BJ971_003346</name>
</gene>
<dbReference type="AlphaFoldDB" id="A0A7W7HXW4"/>
<dbReference type="Pfam" id="PF13602">
    <property type="entry name" value="ADH_zinc_N_2"/>
    <property type="match status" value="1"/>
</dbReference>
<dbReference type="GO" id="GO:0016491">
    <property type="term" value="F:oxidoreductase activity"/>
    <property type="evidence" value="ECO:0007669"/>
    <property type="project" value="InterPro"/>
</dbReference>
<dbReference type="PANTHER" id="PTHR11695:SF294">
    <property type="entry name" value="RETICULON-4-INTERACTING PROTEIN 1, MITOCHONDRIAL"/>
    <property type="match status" value="1"/>
</dbReference>
<dbReference type="SUPFAM" id="SSF51735">
    <property type="entry name" value="NAD(P)-binding Rossmann-fold domains"/>
    <property type="match status" value="1"/>
</dbReference>
<accession>A0A7W7HXW4</accession>
<reference evidence="2 3" key="1">
    <citation type="submission" date="2020-08" db="EMBL/GenBank/DDBJ databases">
        <title>Sequencing the genomes of 1000 actinobacteria strains.</title>
        <authorList>
            <person name="Klenk H.-P."/>
        </authorList>
    </citation>
    <scope>NUCLEOTIDE SEQUENCE [LARGE SCALE GENOMIC DNA]</scope>
    <source>
        <strain evidence="2 3">DSM 43149</strain>
    </source>
</reference>
<dbReference type="Gene3D" id="3.40.50.720">
    <property type="entry name" value="NAD(P)-binding Rossmann-like Domain"/>
    <property type="match status" value="1"/>
</dbReference>
<comment type="caution">
    <text evidence="2">The sequence shown here is derived from an EMBL/GenBank/DDBJ whole genome shotgun (WGS) entry which is preliminary data.</text>
</comment>
<sequence>MLAITYHEYGTADVLRRTELDRPEPRPGEVLVRVRAASINHADLFTLHGAPRVGRLAFGLRRPRATVLGRAASGTVAAVGAGVDDLKAGDDVFGELTAGCFAEFVAGPAARLVRKPDAVTFEQAATLPIAATTALLAVRAADAGPGRTLLVNGASGGVGTFTVQLARMLGARVTGVCSARNADLVRSLGADRVIDYAREDVTRGTDRFDAVIDLAGGHRVSAMRRILTPRGVYVASTGNGGPVLGPMPRVFTVLATGPFVRHRLRNLVVRHSAADLAEVAALVERGAVTPAIEATYPLSEAADAVRRLERDHARGKIVLSP</sequence>
<feature type="domain" description="Enoyl reductase (ER)" evidence="1">
    <location>
        <begin position="10"/>
        <end position="319"/>
    </location>
</feature>
<dbReference type="InterPro" id="IPR013154">
    <property type="entry name" value="ADH-like_N"/>
</dbReference>